<name>A0AAW0BP60_9AGAR</name>
<evidence type="ECO:0000313" key="2">
    <source>
        <dbReference type="EMBL" id="KAK7028444.1"/>
    </source>
</evidence>
<reference evidence="2 3" key="1">
    <citation type="journal article" date="2024" name="J Genomics">
        <title>Draft genome sequencing and assembly of Favolaschia claudopus CIRM-BRFM 2984 isolated from oak limbs.</title>
        <authorList>
            <person name="Navarro D."/>
            <person name="Drula E."/>
            <person name="Chaduli D."/>
            <person name="Cazenave R."/>
            <person name="Ahrendt S."/>
            <person name="Wang J."/>
            <person name="Lipzen A."/>
            <person name="Daum C."/>
            <person name="Barry K."/>
            <person name="Grigoriev I.V."/>
            <person name="Favel A."/>
            <person name="Rosso M.N."/>
            <person name="Martin F."/>
        </authorList>
    </citation>
    <scope>NUCLEOTIDE SEQUENCE [LARGE SCALE GENOMIC DNA]</scope>
    <source>
        <strain evidence="2 3">CIRM-BRFM 2984</strain>
    </source>
</reference>
<sequence length="264" mass="29553">MKRLVLGNLLQIPLRFRCSSAKLVPRCIIVPIPAVCQCGGSAVSSFFTSHLTLTLGAWCRDKDKWEPVSVPRAGVEAVGGRIMRRWMEKVRGRRELADSDAFLVPIVVLLEEWVGPGNVLNEKGRKWGQGEEEMYPVSPFFSSSWKRWVCVVRSGCKSWKWGESGYGEEGERRQRSEGAGKSAPFVPLCALSFRPPCYSWWYSSLQSCVYSPIEEELNCTVIYSTSDCFGVKWARKMKNSGDGDTMSAGSQGTGVKARPALHWR</sequence>
<organism evidence="2 3">
    <name type="scientific">Favolaschia claudopus</name>
    <dbReference type="NCBI Taxonomy" id="2862362"/>
    <lineage>
        <taxon>Eukaryota</taxon>
        <taxon>Fungi</taxon>
        <taxon>Dikarya</taxon>
        <taxon>Basidiomycota</taxon>
        <taxon>Agaricomycotina</taxon>
        <taxon>Agaricomycetes</taxon>
        <taxon>Agaricomycetidae</taxon>
        <taxon>Agaricales</taxon>
        <taxon>Marasmiineae</taxon>
        <taxon>Mycenaceae</taxon>
        <taxon>Favolaschia</taxon>
    </lineage>
</organism>
<dbReference type="Proteomes" id="UP001362999">
    <property type="component" value="Unassembled WGS sequence"/>
</dbReference>
<proteinExistence type="predicted"/>
<comment type="caution">
    <text evidence="2">The sequence shown here is derived from an EMBL/GenBank/DDBJ whole genome shotgun (WGS) entry which is preliminary data.</text>
</comment>
<feature type="region of interest" description="Disordered" evidence="1">
    <location>
        <begin position="241"/>
        <end position="264"/>
    </location>
</feature>
<gene>
    <name evidence="2" type="ORF">R3P38DRAFT_3518305</name>
</gene>
<keyword evidence="3" id="KW-1185">Reference proteome</keyword>
<dbReference type="AlphaFoldDB" id="A0AAW0BP60"/>
<protein>
    <submittedName>
        <fullName evidence="2">Uncharacterized protein</fullName>
    </submittedName>
</protein>
<evidence type="ECO:0000256" key="1">
    <source>
        <dbReference type="SAM" id="MobiDB-lite"/>
    </source>
</evidence>
<dbReference type="EMBL" id="JAWWNJ010000028">
    <property type="protein sequence ID" value="KAK7028444.1"/>
    <property type="molecule type" value="Genomic_DNA"/>
</dbReference>
<accession>A0AAW0BP60</accession>
<evidence type="ECO:0000313" key="3">
    <source>
        <dbReference type="Proteomes" id="UP001362999"/>
    </source>
</evidence>